<keyword evidence="4" id="KW-1003">Cell membrane</keyword>
<dbReference type="GO" id="GO:0022857">
    <property type="term" value="F:transmembrane transporter activity"/>
    <property type="evidence" value="ECO:0007669"/>
    <property type="project" value="InterPro"/>
</dbReference>
<proteinExistence type="inferred from homology"/>
<accession>A0A517DPI3</accession>
<keyword evidence="12" id="KW-1185">Reference proteome</keyword>
<keyword evidence="7 9" id="KW-1133">Transmembrane helix</keyword>
<dbReference type="Gene3D" id="1.10.3720.10">
    <property type="entry name" value="MetI-like"/>
    <property type="match status" value="1"/>
</dbReference>
<keyword evidence="3 9" id="KW-0813">Transport</keyword>
<evidence type="ECO:0000313" key="11">
    <source>
        <dbReference type="EMBL" id="QDR79272.1"/>
    </source>
</evidence>
<dbReference type="GO" id="GO:0043190">
    <property type="term" value="C:ATP-binding cassette (ABC) transporter complex"/>
    <property type="evidence" value="ECO:0007669"/>
    <property type="project" value="InterPro"/>
</dbReference>
<dbReference type="PANTHER" id="PTHR30614">
    <property type="entry name" value="MEMBRANE COMPONENT OF AMINO ACID ABC TRANSPORTER"/>
    <property type="match status" value="1"/>
</dbReference>
<keyword evidence="5 9" id="KW-0812">Transmembrane</keyword>
<name>A0A517DPI3_9FIRM</name>
<dbReference type="SUPFAM" id="SSF161098">
    <property type="entry name" value="MetI-like"/>
    <property type="match status" value="1"/>
</dbReference>
<dbReference type="InterPro" id="IPR010065">
    <property type="entry name" value="AA_ABC_transptr_permease_3TM"/>
</dbReference>
<evidence type="ECO:0000256" key="7">
    <source>
        <dbReference type="ARBA" id="ARBA00022989"/>
    </source>
</evidence>
<dbReference type="Pfam" id="PF00528">
    <property type="entry name" value="BPD_transp_1"/>
    <property type="match status" value="1"/>
</dbReference>
<keyword evidence="6" id="KW-0029">Amino-acid transport</keyword>
<dbReference type="CDD" id="cd06261">
    <property type="entry name" value="TM_PBP2"/>
    <property type="match status" value="1"/>
</dbReference>
<evidence type="ECO:0000256" key="8">
    <source>
        <dbReference type="ARBA" id="ARBA00023136"/>
    </source>
</evidence>
<comment type="similarity">
    <text evidence="2">Belongs to the binding-protein-dependent transport system permease family. HisMQ subfamily.</text>
</comment>
<dbReference type="PROSITE" id="PS50928">
    <property type="entry name" value="ABC_TM1"/>
    <property type="match status" value="1"/>
</dbReference>
<evidence type="ECO:0000256" key="1">
    <source>
        <dbReference type="ARBA" id="ARBA00004651"/>
    </source>
</evidence>
<feature type="domain" description="ABC transmembrane type-1" evidence="10">
    <location>
        <begin position="124"/>
        <end position="312"/>
    </location>
</feature>
<dbReference type="KEGG" id="sted:SPTER_05450"/>
<dbReference type="InterPro" id="IPR043429">
    <property type="entry name" value="ArtM/GltK/GlnP/TcyL/YhdX-like"/>
</dbReference>
<feature type="transmembrane region" description="Helical" evidence="9">
    <location>
        <begin position="189"/>
        <end position="209"/>
    </location>
</feature>
<evidence type="ECO:0000256" key="3">
    <source>
        <dbReference type="ARBA" id="ARBA00022448"/>
    </source>
</evidence>
<sequence>MTLAFSFLMGLCFISCCIKKSIRQTENLSTNIYYHTLLNNVKYLVIHLQNKLHFNPLDTYFLFMYTQIELYMCADQKTEGQGISIKETWPFFVCQIQLSEKSGAFVTINWEFILMALPLYEKAAWLTLKLAVLGIGASVIIGLICSLVLYQKTAGLSRLVQAYIELSRNTPLLIQLFFLYYGLTKLGLTLSELTCAIIGLAFLGGSYMAEAFRAGIQSVSKSQIESGLSIGLSNSQLVRYVVLPQALSVTLPSLGANCIFLLKETSIVGAIAIPELMHVTQDLIGMYYQTFESLLMLVIAYLLMLLPLSLFLSWLERKVRYAEFGN</sequence>
<evidence type="ECO:0000313" key="12">
    <source>
        <dbReference type="Proteomes" id="UP000320776"/>
    </source>
</evidence>
<dbReference type="NCBIfam" id="TIGR01726">
    <property type="entry name" value="HEQRo_perm_3TM"/>
    <property type="match status" value="1"/>
</dbReference>
<evidence type="ECO:0000256" key="5">
    <source>
        <dbReference type="ARBA" id="ARBA00022692"/>
    </source>
</evidence>
<dbReference type="PANTHER" id="PTHR30614:SF37">
    <property type="entry name" value="AMINO-ACID ABC TRANSPORTER PERMEASE PROTEIN YHDX-RELATED"/>
    <property type="match status" value="1"/>
</dbReference>
<evidence type="ECO:0000256" key="6">
    <source>
        <dbReference type="ARBA" id="ARBA00022970"/>
    </source>
</evidence>
<gene>
    <name evidence="11" type="ORF">SPTER_05450</name>
</gene>
<evidence type="ECO:0000256" key="4">
    <source>
        <dbReference type="ARBA" id="ARBA00022475"/>
    </source>
</evidence>
<evidence type="ECO:0000256" key="2">
    <source>
        <dbReference type="ARBA" id="ARBA00010072"/>
    </source>
</evidence>
<protein>
    <submittedName>
        <fullName evidence="11">Ectoine/hydroxyectoine ABC transporter, permease protein EhuD</fullName>
    </submittedName>
</protein>
<dbReference type="GO" id="GO:0006865">
    <property type="term" value="P:amino acid transport"/>
    <property type="evidence" value="ECO:0007669"/>
    <property type="project" value="UniProtKB-KW"/>
</dbReference>
<feature type="transmembrane region" description="Helical" evidence="9">
    <location>
        <begin position="294"/>
        <end position="315"/>
    </location>
</feature>
<organism evidence="11 12">
    <name type="scientific">Sporomusa termitida</name>
    <dbReference type="NCBI Taxonomy" id="2377"/>
    <lineage>
        <taxon>Bacteria</taxon>
        <taxon>Bacillati</taxon>
        <taxon>Bacillota</taxon>
        <taxon>Negativicutes</taxon>
        <taxon>Selenomonadales</taxon>
        <taxon>Sporomusaceae</taxon>
        <taxon>Sporomusa</taxon>
    </lineage>
</organism>
<evidence type="ECO:0000259" key="10">
    <source>
        <dbReference type="PROSITE" id="PS50928"/>
    </source>
</evidence>
<dbReference type="EMBL" id="CP036259">
    <property type="protein sequence ID" value="QDR79272.1"/>
    <property type="molecule type" value="Genomic_DNA"/>
</dbReference>
<evidence type="ECO:0000256" key="9">
    <source>
        <dbReference type="RuleBase" id="RU363032"/>
    </source>
</evidence>
<comment type="subcellular location">
    <subcellularLocation>
        <location evidence="1 9">Cell membrane</location>
        <topology evidence="1 9">Multi-pass membrane protein</topology>
    </subcellularLocation>
</comment>
<dbReference type="AlphaFoldDB" id="A0A517DPI3"/>
<reference evidence="11 12" key="1">
    <citation type="submission" date="2019-02" db="EMBL/GenBank/DDBJ databases">
        <title>Closed genome of Sporomusa termitida DSM 4440.</title>
        <authorList>
            <person name="Poehlein A."/>
            <person name="Daniel R."/>
        </authorList>
    </citation>
    <scope>NUCLEOTIDE SEQUENCE [LARGE SCALE GENOMIC DNA]</scope>
    <source>
        <strain evidence="11 12">DSM 4440</strain>
    </source>
</reference>
<dbReference type="Proteomes" id="UP000320776">
    <property type="component" value="Chromosome"/>
</dbReference>
<feature type="transmembrane region" description="Helical" evidence="9">
    <location>
        <begin position="124"/>
        <end position="150"/>
    </location>
</feature>
<keyword evidence="8 9" id="KW-0472">Membrane</keyword>
<dbReference type="InterPro" id="IPR000515">
    <property type="entry name" value="MetI-like"/>
</dbReference>
<dbReference type="InterPro" id="IPR035906">
    <property type="entry name" value="MetI-like_sf"/>
</dbReference>